<reference evidence="2" key="1">
    <citation type="journal article" date="2023" name="Front. Plant Sci.">
        <title>Chromosomal-level genome assembly of Melastoma candidum provides insights into trichome evolution.</title>
        <authorList>
            <person name="Zhong Y."/>
            <person name="Wu W."/>
            <person name="Sun C."/>
            <person name="Zou P."/>
            <person name="Liu Y."/>
            <person name="Dai S."/>
            <person name="Zhou R."/>
        </authorList>
    </citation>
    <scope>NUCLEOTIDE SEQUENCE [LARGE SCALE GENOMIC DNA]</scope>
</reference>
<accession>A0ACB9QMJ2</accession>
<organism evidence="1 2">
    <name type="scientific">Melastoma candidum</name>
    <dbReference type="NCBI Taxonomy" id="119954"/>
    <lineage>
        <taxon>Eukaryota</taxon>
        <taxon>Viridiplantae</taxon>
        <taxon>Streptophyta</taxon>
        <taxon>Embryophyta</taxon>
        <taxon>Tracheophyta</taxon>
        <taxon>Spermatophyta</taxon>
        <taxon>Magnoliopsida</taxon>
        <taxon>eudicotyledons</taxon>
        <taxon>Gunneridae</taxon>
        <taxon>Pentapetalae</taxon>
        <taxon>rosids</taxon>
        <taxon>malvids</taxon>
        <taxon>Myrtales</taxon>
        <taxon>Melastomataceae</taxon>
        <taxon>Melastomatoideae</taxon>
        <taxon>Melastomateae</taxon>
        <taxon>Melastoma</taxon>
    </lineage>
</organism>
<name>A0ACB9QMJ2_9MYRT</name>
<gene>
    <name evidence="1" type="ORF">MLD38_023279</name>
</gene>
<comment type="caution">
    <text evidence="1">The sequence shown here is derived from an EMBL/GenBank/DDBJ whole genome shotgun (WGS) entry which is preliminary data.</text>
</comment>
<keyword evidence="2" id="KW-1185">Reference proteome</keyword>
<evidence type="ECO:0000313" key="1">
    <source>
        <dbReference type="EMBL" id="KAI4367551.1"/>
    </source>
</evidence>
<protein>
    <submittedName>
        <fullName evidence="1">Uncharacterized protein</fullName>
    </submittedName>
</protein>
<dbReference type="Proteomes" id="UP001057402">
    <property type="component" value="Chromosome 6"/>
</dbReference>
<dbReference type="EMBL" id="CM042885">
    <property type="protein sequence ID" value="KAI4367551.1"/>
    <property type="molecule type" value="Genomic_DNA"/>
</dbReference>
<proteinExistence type="predicted"/>
<evidence type="ECO:0000313" key="2">
    <source>
        <dbReference type="Proteomes" id="UP001057402"/>
    </source>
</evidence>
<sequence length="94" mass="10824">MFARFFGFKGRAVQWEGWIRDWDHRGHPSYQVEFYRTRGPAVDRSPGTPMECELGAFAAMTLLLTERSPSISDNRVERLERVILAATKQMCSTV</sequence>